<name>B6BU05_9PROT</name>
<feature type="transmembrane region" description="Helical" evidence="1">
    <location>
        <begin position="29"/>
        <end position="50"/>
    </location>
</feature>
<dbReference type="AlphaFoldDB" id="B6BU05"/>
<reference evidence="3" key="1">
    <citation type="journal article" date="2012" name="Stand. Genomic Sci.">
        <title>Genome sequence of strain HIMB624, a cultured representative from the OM43 clade of marine Betaproteobacteria.</title>
        <authorList>
            <person name="Huggett M.J."/>
            <person name="Hayakawa D.H."/>
            <person name="Rappe M.S."/>
        </authorList>
    </citation>
    <scope>NUCLEOTIDE SEQUENCE [LARGE SCALE GENOMIC DNA]</scope>
    <source>
        <strain evidence="3">KB13</strain>
    </source>
</reference>
<protein>
    <submittedName>
        <fullName evidence="2">Uncharacterized protein</fullName>
    </submittedName>
</protein>
<evidence type="ECO:0000256" key="1">
    <source>
        <dbReference type="SAM" id="Phobius"/>
    </source>
</evidence>
<dbReference type="STRING" id="314607.KB13_846"/>
<dbReference type="Proteomes" id="UP000004188">
    <property type="component" value="Unassembled WGS sequence"/>
</dbReference>
<dbReference type="HOGENOM" id="CLU_3022773_0_0_4"/>
<proteinExistence type="predicted"/>
<accession>B6BU05</accession>
<keyword evidence="1" id="KW-1133">Transmembrane helix</keyword>
<keyword evidence="1" id="KW-0472">Membrane</keyword>
<organism evidence="2 3">
    <name type="scientific">beta proteobacterium KB13</name>
    <dbReference type="NCBI Taxonomy" id="314607"/>
    <lineage>
        <taxon>Bacteria</taxon>
        <taxon>Pseudomonadati</taxon>
        <taxon>Pseudomonadota</taxon>
        <taxon>Betaproteobacteria</taxon>
        <taxon>Nitrosomonadales</taxon>
        <taxon>OM43 clade</taxon>
    </lineage>
</organism>
<gene>
    <name evidence="2" type="ORF">KB13_846</name>
</gene>
<dbReference type="EMBL" id="DS995299">
    <property type="protein sequence ID" value="EDZ64714.1"/>
    <property type="molecule type" value="Genomic_DNA"/>
</dbReference>
<sequence>MDVWNGWLVASFYIISFIYFSIKRKDADLVSLIIPVLVLGNFFLLIFIIYSQIQC</sequence>
<keyword evidence="1" id="KW-0812">Transmembrane</keyword>
<feature type="transmembrane region" description="Helical" evidence="1">
    <location>
        <begin position="6"/>
        <end position="22"/>
    </location>
</feature>
<evidence type="ECO:0000313" key="3">
    <source>
        <dbReference type="Proteomes" id="UP000004188"/>
    </source>
</evidence>
<evidence type="ECO:0000313" key="2">
    <source>
        <dbReference type="EMBL" id="EDZ64714.1"/>
    </source>
</evidence>
<keyword evidence="3" id="KW-1185">Reference proteome</keyword>